<sequence>MQATRQPSQIHWSAFPNTAPSSTNELWPPPHTTTTVTMSSGSDSSSGDETQTRNYSGASSTEWATTASAQSWRDSAFTSPSQDNTLVEPASGVMTVGKKHESQTTRSLRRFVEQEIGLGAIRVAGGEEEEEEEEENEEMQMPVLDYAKWEGDALVRGKRLRPRGVYRSVSDIQSKKAEVLVVRRSESLREKLRRLLCAGGLKEWKIGVEKLGRGVRRMREGVVKRL</sequence>
<dbReference type="RefSeq" id="XP_064663572.1">
    <property type="nucleotide sequence ID" value="XM_064797338.1"/>
</dbReference>
<feature type="region of interest" description="Disordered" evidence="1">
    <location>
        <begin position="1"/>
        <end position="108"/>
    </location>
</feature>
<evidence type="ECO:0000256" key="1">
    <source>
        <dbReference type="SAM" id="MobiDB-lite"/>
    </source>
</evidence>
<feature type="compositionally biased region" description="Polar residues" evidence="1">
    <location>
        <begin position="72"/>
        <end position="85"/>
    </location>
</feature>
<comment type="caution">
    <text evidence="2">The sequence shown here is derived from an EMBL/GenBank/DDBJ whole genome shotgun (WGS) entry which is preliminary data.</text>
</comment>
<keyword evidence="3" id="KW-1185">Reference proteome</keyword>
<evidence type="ECO:0000313" key="2">
    <source>
        <dbReference type="EMBL" id="KAK5174934.1"/>
    </source>
</evidence>
<reference evidence="2 3" key="1">
    <citation type="submission" date="2023-08" db="EMBL/GenBank/DDBJ databases">
        <title>Black Yeasts Isolated from many extreme environments.</title>
        <authorList>
            <person name="Coleine C."/>
            <person name="Stajich J.E."/>
            <person name="Selbmann L."/>
        </authorList>
    </citation>
    <scope>NUCLEOTIDE SEQUENCE [LARGE SCALE GENOMIC DNA]</scope>
    <source>
        <strain evidence="2 3">CCFEE 5935</strain>
    </source>
</reference>
<dbReference type="Proteomes" id="UP001337655">
    <property type="component" value="Unassembled WGS sequence"/>
</dbReference>
<dbReference type="AlphaFoldDB" id="A0AAV9PLN9"/>
<feature type="compositionally biased region" description="Low complexity" evidence="1">
    <location>
        <begin position="32"/>
        <end position="49"/>
    </location>
</feature>
<dbReference type="GeneID" id="89921422"/>
<feature type="compositionally biased region" description="Polar residues" evidence="1">
    <location>
        <begin position="1"/>
        <end position="25"/>
    </location>
</feature>
<protein>
    <submittedName>
        <fullName evidence="2">Uncharacterized protein</fullName>
    </submittedName>
</protein>
<name>A0AAV9PLN9_9PEZI</name>
<accession>A0AAV9PLN9</accession>
<dbReference type="EMBL" id="JAVRRT010000001">
    <property type="protein sequence ID" value="KAK5174934.1"/>
    <property type="molecule type" value="Genomic_DNA"/>
</dbReference>
<feature type="compositionally biased region" description="Low complexity" evidence="1">
    <location>
        <begin position="56"/>
        <end position="71"/>
    </location>
</feature>
<organism evidence="2 3">
    <name type="scientific">Saxophila tyrrhenica</name>
    <dbReference type="NCBI Taxonomy" id="1690608"/>
    <lineage>
        <taxon>Eukaryota</taxon>
        <taxon>Fungi</taxon>
        <taxon>Dikarya</taxon>
        <taxon>Ascomycota</taxon>
        <taxon>Pezizomycotina</taxon>
        <taxon>Dothideomycetes</taxon>
        <taxon>Dothideomycetidae</taxon>
        <taxon>Mycosphaerellales</taxon>
        <taxon>Extremaceae</taxon>
        <taxon>Saxophila</taxon>
    </lineage>
</organism>
<evidence type="ECO:0000313" key="3">
    <source>
        <dbReference type="Proteomes" id="UP001337655"/>
    </source>
</evidence>
<proteinExistence type="predicted"/>
<gene>
    <name evidence="2" type="ORF">LTR77_000070</name>
</gene>